<organism evidence="2 4">
    <name type="scientific">Commensalibacter communis</name>
    <dbReference type="NCBI Taxonomy" id="2972786"/>
    <lineage>
        <taxon>Bacteria</taxon>
        <taxon>Pseudomonadati</taxon>
        <taxon>Pseudomonadota</taxon>
        <taxon>Alphaproteobacteria</taxon>
        <taxon>Acetobacterales</taxon>
        <taxon>Acetobacteraceae</taxon>
    </lineage>
</organism>
<keyword evidence="1" id="KW-1133">Transmembrane helix</keyword>
<protein>
    <submittedName>
        <fullName evidence="2">Uncharacterized protein</fullName>
    </submittedName>
</protein>
<dbReference type="AlphaFoldDB" id="A0A9W4TQH9"/>
<name>A0A9W4TQH9_9PROT</name>
<accession>A0A9W4TQH9</accession>
<feature type="transmembrane region" description="Helical" evidence="1">
    <location>
        <begin position="6"/>
        <end position="26"/>
    </location>
</feature>
<evidence type="ECO:0000256" key="1">
    <source>
        <dbReference type="SAM" id="Phobius"/>
    </source>
</evidence>
<evidence type="ECO:0000313" key="3">
    <source>
        <dbReference type="EMBL" id="CAI3954601.1"/>
    </source>
</evidence>
<dbReference type="Proteomes" id="UP001154255">
    <property type="component" value="Unassembled WGS sequence"/>
</dbReference>
<dbReference type="EMBL" id="CAMXCM010000005">
    <property type="protein sequence ID" value="CAI3950514.1"/>
    <property type="molecule type" value="Genomic_DNA"/>
</dbReference>
<keyword evidence="5" id="KW-1185">Reference proteome</keyword>
<proteinExistence type="predicted"/>
<evidence type="ECO:0000313" key="5">
    <source>
        <dbReference type="Proteomes" id="UP001154259"/>
    </source>
</evidence>
<keyword evidence="1" id="KW-0812">Transmembrane</keyword>
<comment type="caution">
    <text evidence="2">The sequence shown here is derived from an EMBL/GenBank/DDBJ whole genome shotgun (WGS) entry which is preliminary data.</text>
</comment>
<keyword evidence="1" id="KW-0472">Membrane</keyword>
<gene>
    <name evidence="3" type="ORF">R53529_LOCUS1913</name>
    <name evidence="2" type="ORF">R53530_LOCUS1795</name>
</gene>
<evidence type="ECO:0000313" key="4">
    <source>
        <dbReference type="Proteomes" id="UP001154255"/>
    </source>
</evidence>
<dbReference type="EMBL" id="CAMXCS010000006">
    <property type="protein sequence ID" value="CAI3954601.1"/>
    <property type="molecule type" value="Genomic_DNA"/>
</dbReference>
<dbReference type="Proteomes" id="UP001154259">
    <property type="component" value="Unassembled WGS sequence"/>
</dbReference>
<sequence>MYNGLFIINNMIHINLLIVGLLSFIVKCNGLRLIIF</sequence>
<reference evidence="2" key="1">
    <citation type="submission" date="2022-10" db="EMBL/GenBank/DDBJ databases">
        <authorList>
            <person name="Botero Cardona J."/>
        </authorList>
    </citation>
    <scope>NUCLEOTIDE SEQUENCE</scope>
    <source>
        <strain evidence="2">LMG 31819</strain>
        <strain evidence="3">R-53529</strain>
    </source>
</reference>
<evidence type="ECO:0000313" key="2">
    <source>
        <dbReference type="EMBL" id="CAI3950514.1"/>
    </source>
</evidence>